<name>A0A0S3SAG1_PHAAN</name>
<sequence>MSGLKEFLKKELGLGDMAFNASGGAIKYFPSYMAAARRAIRRLKLSDLVIEINRVNIPNCCKTQHGPVRQVKRDHGRK</sequence>
<organism evidence="1 2">
    <name type="scientific">Vigna angularis var. angularis</name>
    <dbReference type="NCBI Taxonomy" id="157739"/>
    <lineage>
        <taxon>Eukaryota</taxon>
        <taxon>Viridiplantae</taxon>
        <taxon>Streptophyta</taxon>
        <taxon>Embryophyta</taxon>
        <taxon>Tracheophyta</taxon>
        <taxon>Spermatophyta</taxon>
        <taxon>Magnoliopsida</taxon>
        <taxon>eudicotyledons</taxon>
        <taxon>Gunneridae</taxon>
        <taxon>Pentapetalae</taxon>
        <taxon>rosids</taxon>
        <taxon>fabids</taxon>
        <taxon>Fabales</taxon>
        <taxon>Fabaceae</taxon>
        <taxon>Papilionoideae</taxon>
        <taxon>50 kb inversion clade</taxon>
        <taxon>NPAAA clade</taxon>
        <taxon>indigoferoid/millettioid clade</taxon>
        <taxon>Phaseoleae</taxon>
        <taxon>Vigna</taxon>
    </lineage>
</organism>
<accession>A0A0S3SAG1</accession>
<proteinExistence type="predicted"/>
<protein>
    <submittedName>
        <fullName evidence="1">Uncharacterized protein</fullName>
    </submittedName>
</protein>
<evidence type="ECO:0000313" key="2">
    <source>
        <dbReference type="Proteomes" id="UP000291084"/>
    </source>
</evidence>
<dbReference type="EMBL" id="AP015039">
    <property type="protein sequence ID" value="BAT89783.1"/>
    <property type="molecule type" value="Genomic_DNA"/>
</dbReference>
<keyword evidence="2" id="KW-1185">Reference proteome</keyword>
<dbReference type="Proteomes" id="UP000291084">
    <property type="component" value="Chromosome 6"/>
</dbReference>
<gene>
    <name evidence="1" type="primary">Vigan.06G084300</name>
    <name evidence="1" type="ORF">VIGAN_06084300</name>
</gene>
<dbReference type="AlphaFoldDB" id="A0A0S3SAG1"/>
<evidence type="ECO:0000313" key="1">
    <source>
        <dbReference type="EMBL" id="BAT89783.1"/>
    </source>
</evidence>
<reference evidence="1 2" key="1">
    <citation type="journal article" date="2015" name="Sci. Rep.">
        <title>The power of single molecule real-time sequencing technology in the de novo assembly of a eukaryotic genome.</title>
        <authorList>
            <person name="Sakai H."/>
            <person name="Naito K."/>
            <person name="Ogiso-Tanaka E."/>
            <person name="Takahashi Y."/>
            <person name="Iseki K."/>
            <person name="Muto C."/>
            <person name="Satou K."/>
            <person name="Teruya K."/>
            <person name="Shiroma A."/>
            <person name="Shimoji M."/>
            <person name="Hirano T."/>
            <person name="Itoh T."/>
            <person name="Kaga A."/>
            <person name="Tomooka N."/>
        </authorList>
    </citation>
    <scope>NUCLEOTIDE SEQUENCE [LARGE SCALE GENOMIC DNA]</scope>
    <source>
        <strain evidence="2">cv. Shumari</strain>
    </source>
</reference>